<evidence type="ECO:0000313" key="2">
    <source>
        <dbReference type="Proteomes" id="UP000041770"/>
    </source>
</evidence>
<evidence type="ECO:0000313" key="1">
    <source>
        <dbReference type="EMBL" id="CSC31888.1"/>
    </source>
</evidence>
<dbReference type="Proteomes" id="UP000041770">
    <property type="component" value="Unassembled WGS sequence"/>
</dbReference>
<dbReference type="AlphaFoldDB" id="A0A655Y6Q0"/>
<accession>A0A655Y6Q0</accession>
<proteinExistence type="predicted"/>
<name>A0A655Y6Q0_VIBCL</name>
<dbReference type="EMBL" id="CWQY01000005">
    <property type="protein sequence ID" value="CSC31888.1"/>
    <property type="molecule type" value="Genomic_DNA"/>
</dbReference>
<gene>
    <name evidence="1" type="ORF">ERS013200_01135</name>
</gene>
<reference evidence="1 2" key="1">
    <citation type="submission" date="2015-07" db="EMBL/GenBank/DDBJ databases">
        <authorList>
            <consortium name="Pathogen Informatics"/>
        </authorList>
    </citation>
    <scope>NUCLEOTIDE SEQUENCE [LARGE SCALE GENOMIC DNA]</scope>
    <source>
        <strain evidence="1 2">A316</strain>
    </source>
</reference>
<organism evidence="1 2">
    <name type="scientific">Vibrio cholerae</name>
    <dbReference type="NCBI Taxonomy" id="666"/>
    <lineage>
        <taxon>Bacteria</taxon>
        <taxon>Pseudomonadati</taxon>
        <taxon>Pseudomonadota</taxon>
        <taxon>Gammaproteobacteria</taxon>
        <taxon>Vibrionales</taxon>
        <taxon>Vibrionaceae</taxon>
        <taxon>Vibrio</taxon>
    </lineage>
</organism>
<sequence>MISKRVERTPRDASYRLTRQCYWHGYDLMQSLSSRHPIDPSRYLALKQEYRIGTPFLPGYQSLYCW</sequence>
<protein>
    <submittedName>
        <fullName evidence="1">Uncharacterized protein</fullName>
    </submittedName>
</protein>